<organism evidence="2">
    <name type="scientific">marine metagenome</name>
    <dbReference type="NCBI Taxonomy" id="408172"/>
    <lineage>
        <taxon>unclassified sequences</taxon>
        <taxon>metagenomes</taxon>
        <taxon>ecological metagenomes</taxon>
    </lineage>
</organism>
<dbReference type="AlphaFoldDB" id="A0A381PQN2"/>
<dbReference type="PANTHER" id="PTHR23308">
    <property type="entry name" value="NUCLEAR INHIBITOR OF PROTEIN PHOSPHATASE-1"/>
    <property type="match status" value="1"/>
</dbReference>
<proteinExistence type="predicted"/>
<dbReference type="Pfam" id="PF00498">
    <property type="entry name" value="FHA"/>
    <property type="match status" value="1"/>
</dbReference>
<dbReference type="EMBL" id="UINC01001060">
    <property type="protein sequence ID" value="SUZ69351.1"/>
    <property type="molecule type" value="Genomic_DNA"/>
</dbReference>
<dbReference type="Gene3D" id="2.60.200.20">
    <property type="match status" value="1"/>
</dbReference>
<dbReference type="InterPro" id="IPR000253">
    <property type="entry name" value="FHA_dom"/>
</dbReference>
<evidence type="ECO:0000313" key="2">
    <source>
        <dbReference type="EMBL" id="SUZ69351.1"/>
    </source>
</evidence>
<dbReference type="CDD" id="cd00060">
    <property type="entry name" value="FHA"/>
    <property type="match status" value="1"/>
</dbReference>
<dbReference type="InterPro" id="IPR008984">
    <property type="entry name" value="SMAD_FHA_dom_sf"/>
</dbReference>
<dbReference type="SUPFAM" id="SSF49879">
    <property type="entry name" value="SMAD/FHA domain"/>
    <property type="match status" value="1"/>
</dbReference>
<sequence length="131" mass="14974">MIHLFFFRVIRAVWVGVRPLRENLPKRNRFVRNDRPARVLVIRTPETLSGQRHDLASELTIGRAATCEITIDDTYASQIHARVFRRDDDHVLEDLGSTNGTYLNRQKVSSATNLQTGDHLQIGSTVFEVMS</sequence>
<name>A0A381PQN2_9ZZZZ</name>
<gene>
    <name evidence="2" type="ORF">METZ01_LOCUS22205</name>
</gene>
<dbReference type="PROSITE" id="PS50006">
    <property type="entry name" value="FHA_DOMAIN"/>
    <property type="match status" value="1"/>
</dbReference>
<reference evidence="2" key="1">
    <citation type="submission" date="2018-05" db="EMBL/GenBank/DDBJ databases">
        <authorList>
            <person name="Lanie J.A."/>
            <person name="Ng W.-L."/>
            <person name="Kazmierczak K.M."/>
            <person name="Andrzejewski T.M."/>
            <person name="Davidsen T.M."/>
            <person name="Wayne K.J."/>
            <person name="Tettelin H."/>
            <person name="Glass J.I."/>
            <person name="Rusch D."/>
            <person name="Podicherti R."/>
            <person name="Tsui H.-C.T."/>
            <person name="Winkler M.E."/>
        </authorList>
    </citation>
    <scope>NUCLEOTIDE SEQUENCE</scope>
</reference>
<feature type="domain" description="FHA" evidence="1">
    <location>
        <begin position="59"/>
        <end position="108"/>
    </location>
</feature>
<protein>
    <recommendedName>
        <fullName evidence="1">FHA domain-containing protein</fullName>
    </recommendedName>
</protein>
<accession>A0A381PQN2</accession>
<dbReference type="SMART" id="SM00240">
    <property type="entry name" value="FHA"/>
    <property type="match status" value="1"/>
</dbReference>
<dbReference type="InterPro" id="IPR050923">
    <property type="entry name" value="Cell_Proc_Reg/RNA_Proc"/>
</dbReference>
<evidence type="ECO:0000259" key="1">
    <source>
        <dbReference type="PROSITE" id="PS50006"/>
    </source>
</evidence>